<proteinExistence type="predicted"/>
<reference evidence="3 4" key="1">
    <citation type="submission" date="2020-04" db="EMBL/GenBank/DDBJ databases">
        <title>Nesterenkonia sp. nov., isolated from marine sediment.</title>
        <authorList>
            <person name="Zhang G."/>
        </authorList>
    </citation>
    <scope>NUCLEOTIDE SEQUENCE [LARGE SCALE GENOMIC DNA]</scope>
    <source>
        <strain evidence="3 4">MY13</strain>
    </source>
</reference>
<dbReference type="AlphaFoldDB" id="A0A7X8TID6"/>
<dbReference type="RefSeq" id="WP_168886533.1">
    <property type="nucleotide sequence ID" value="NZ_JABAHY010000002.1"/>
</dbReference>
<feature type="region of interest" description="Disordered" evidence="1">
    <location>
        <begin position="49"/>
        <end position="73"/>
    </location>
</feature>
<gene>
    <name evidence="3" type="ORF">HGQ17_03240</name>
</gene>
<keyword evidence="4" id="KW-1185">Reference proteome</keyword>
<evidence type="ECO:0000313" key="3">
    <source>
        <dbReference type="EMBL" id="NLS09030.1"/>
    </source>
</evidence>
<keyword evidence="2" id="KW-1133">Transmembrane helix</keyword>
<feature type="compositionally biased region" description="Polar residues" evidence="1">
    <location>
        <begin position="50"/>
        <end position="72"/>
    </location>
</feature>
<feature type="transmembrane region" description="Helical" evidence="2">
    <location>
        <begin position="78"/>
        <end position="100"/>
    </location>
</feature>
<name>A0A7X8TID6_9MICC</name>
<dbReference type="EMBL" id="JABAHY010000002">
    <property type="protein sequence ID" value="NLS09030.1"/>
    <property type="molecule type" value="Genomic_DNA"/>
</dbReference>
<evidence type="ECO:0000256" key="2">
    <source>
        <dbReference type="SAM" id="Phobius"/>
    </source>
</evidence>
<protein>
    <submittedName>
        <fullName evidence="3">Uncharacterized protein</fullName>
    </submittedName>
</protein>
<organism evidence="3 4">
    <name type="scientific">Nesterenkonia sedimenti</name>
    <dbReference type="NCBI Taxonomy" id="1463632"/>
    <lineage>
        <taxon>Bacteria</taxon>
        <taxon>Bacillati</taxon>
        <taxon>Actinomycetota</taxon>
        <taxon>Actinomycetes</taxon>
        <taxon>Micrococcales</taxon>
        <taxon>Micrococcaceae</taxon>
        <taxon>Nesterenkonia</taxon>
    </lineage>
</organism>
<keyword evidence="2" id="KW-0812">Transmembrane</keyword>
<feature type="transmembrane region" description="Helical" evidence="2">
    <location>
        <begin position="106"/>
        <end position="126"/>
    </location>
</feature>
<dbReference type="Proteomes" id="UP000523139">
    <property type="component" value="Unassembled WGS sequence"/>
</dbReference>
<evidence type="ECO:0000256" key="1">
    <source>
        <dbReference type="SAM" id="MobiDB-lite"/>
    </source>
</evidence>
<sequence length="133" mass="14444">MSRKNQHNYVPEPEDVDALLAESLKAQSERDFTWKEPERKPRWWERAEVQETTGGLQTRSGTGAEVTSSARSDQGVRIGSAIFALVCLVLAAWVVASVVFNLSVNPLIVGLVVCSLAGLALITAGLRRPGARI</sequence>
<accession>A0A7X8TID6</accession>
<keyword evidence="2" id="KW-0472">Membrane</keyword>
<evidence type="ECO:0000313" key="4">
    <source>
        <dbReference type="Proteomes" id="UP000523139"/>
    </source>
</evidence>
<comment type="caution">
    <text evidence="3">The sequence shown here is derived from an EMBL/GenBank/DDBJ whole genome shotgun (WGS) entry which is preliminary data.</text>
</comment>